<dbReference type="AlphaFoldDB" id="A0A2I0V033"/>
<dbReference type="EMBL" id="PDFK01000003">
    <property type="protein sequence ID" value="PKU51650.1"/>
    <property type="molecule type" value="Genomic_DNA"/>
</dbReference>
<proteinExistence type="predicted"/>
<sequence length="553" mass="64733">MQQCVEHFLAAVWEQLTAVYQQESKRIMDLKEQSKLQAGVFHYLKVAWKKGKSPNGNIFIDVYEPFSWSDSAYRVEAGPYIQEFTKVNQIEELFSALCTKMETLFQSEQYGFRFFDYHFQVVLEFEHDGTMLSYQKKLLHDHKLALVKEQLATFIETKVMAELPIRPSDHDEFFFAQYLVNPHFFHQSASEIEPLICQLEVKHRANKERLDQWIHYYTMAFKHWAEKQFLPYYFKQTGDYIQEWVLKTEDMVQQLEQERLNFFLYVALKIGQKDPATCLKYLELAKQLGSQQAVDYLQKGSGRFESMRKREMFQGQANDVLQTIDIRVIVEEEAAYREALHYIIQLLQEGFPKGYKLTFKSKVKNYLPVKKLAKSKLHQFFANCLEYPSLFPLVADYAQIAMEEFAWYQDVEPSEKSAMPGTYAVFGLGLYSKAYFPLVEHYMALVDTEHQSVQDAYAEAFQEVHGLAVEVMPVFVAILLGGSESAKPLKGMDIKGLDLLTALVQELEKKEDYQRAFILYRIFGSSKKIAQRLKQEEAPMKNELQKLLQWMDL</sequence>
<dbReference type="Proteomes" id="UP000234956">
    <property type="component" value="Unassembled WGS sequence"/>
</dbReference>
<organism evidence="1 2">
    <name type="scientific">Lysinibacillus fusiformis</name>
    <dbReference type="NCBI Taxonomy" id="28031"/>
    <lineage>
        <taxon>Bacteria</taxon>
        <taxon>Bacillati</taxon>
        <taxon>Bacillota</taxon>
        <taxon>Bacilli</taxon>
        <taxon>Bacillales</taxon>
        <taxon>Bacillaceae</taxon>
        <taxon>Lysinibacillus</taxon>
    </lineage>
</organism>
<protein>
    <submittedName>
        <fullName evidence="1">Uncharacterized protein</fullName>
    </submittedName>
</protein>
<evidence type="ECO:0000313" key="1">
    <source>
        <dbReference type="EMBL" id="PKU51650.1"/>
    </source>
</evidence>
<dbReference type="Pfam" id="PF19635">
    <property type="entry name" value="DUF6138"/>
    <property type="match status" value="1"/>
</dbReference>
<evidence type="ECO:0000313" key="2">
    <source>
        <dbReference type="Proteomes" id="UP000234956"/>
    </source>
</evidence>
<dbReference type="RefSeq" id="WP_101966738.1">
    <property type="nucleotide sequence ID" value="NZ_PDFK01000003.1"/>
</dbReference>
<comment type="caution">
    <text evidence="1">The sequence shown here is derived from an EMBL/GenBank/DDBJ whole genome shotgun (WGS) entry which is preliminary data.</text>
</comment>
<reference evidence="1 2" key="1">
    <citation type="submission" date="2017-10" db="EMBL/GenBank/DDBJ databases">
        <title>Draft genome of Lysinibacillus fusiformis strain Juneja, a laboratory-derived pathogen of Drosophila melanogaster.</title>
        <authorList>
            <person name="Smith B.R."/>
            <person name="Unckless R.L."/>
        </authorList>
    </citation>
    <scope>NUCLEOTIDE SEQUENCE [LARGE SCALE GENOMIC DNA]</scope>
    <source>
        <strain evidence="1 2">Juneja</strain>
    </source>
</reference>
<gene>
    <name evidence="1" type="ORF">CRI88_13230</name>
</gene>
<dbReference type="InterPro" id="IPR046136">
    <property type="entry name" value="DUF6138"/>
</dbReference>
<accession>A0A2I0V033</accession>
<name>A0A2I0V033_9BACI</name>